<sequence>MPIQQRKTTPEVWPLTYNERQIITEYGINPGSTVYNIKFEFTITGELDEIKFEKALCRLIERHRIMRSHYPLRENKFIRKIFDKVSNVLTIKECSLQLAKEEINASNKPYDISNDKLFRFTLFKVGQKKNIFLFEAHHIIIDGIGISIFINELWQLYENENLKLPLQADYLDFAVSQQNNEEELKKKKKFFKNIFVDGVPENDMPIAIAKRPDVLPASNSRLESVIEANMILNKAKEFGVMPYVIIMAACAVTIGKYCASEDITFGSAMSGRDTEETKNIVGMFSNIIPLRLKPKGDMLLKDFIAEAAVLLKEAKKNQSYPLSSLVSSFVSRRDLSRHPLFDVIVNYLYEFPDVNVAGLTIRQEPRNTEGYPVDLQFEFLRRGDIIRLVLSYSDILYESRIPKNILEQLEFVIKNITAKGSEEKKLSSISLLPEPQRNHILKKFKGSEIEYDKTMTVIDVFEQNAKDFPENPAIKYEDKVLTYKQVKNISDNIAAKLRERGVKKGDCIAILVKRSELMPVCVLGAVKAGAAYVPFDFVYPPERLKFMLQQTKAKILIADEDLLYLLPECECGVLLTKDIYFLKSPEDKKDIAGVAPSDCAVVLYTSGTTGTPKGVIITHANIMALCVWVKQKLGVKNTDNMATYASFGFDASMMDIFSSLYCGSCLHVIADELKLDLTRLNDYFEKNSVTSVFMTTQMGRKFAETISNNSLKYLMVGGEALVPLEPPKGYLLYNGYGPTECTACASMFIVDKLYERIPLGKPVPNSAIFMLDKYNNIAPVGVVGELCIAGPQLAKGYLDNPQETKEKFVENPFIREAGFDKIYRTGDIARYLPGGDIDFMGRRDSQVKIRGFRVELTEIEGRIRAYPAVKDAVVIANDAPGGGKRALAYIVADKKIDITELHKFIEQELPSYMVPATTTQIEAIPFNPNGKVAHRKLPPPVFGVVRRDNFAAPQGIAEKEIAIIWAEILGIKLDKISANDNFFDLGGTSLSTTELVLRIREIFNKKINPAEIFRYPVLRQQSEYLSKNNPFPMIHVFSDKGAKNPMFFVHTGNTGPEAYLPLARKLRKDCPFYGIEPYNLFQDKEIIAGVENIAKKYIQYMHAVKPQGPYILGGWSFGGLVAYEMAAQLSAQGESIEKLFLLDPGVDYSEQRKKLNDKLNQTSFFHDYLKNDPMFERFKKLGLTERLVENNKRMMNDIFSYNPKPYGGKVILFKSTKISPVPRMIKGELRELLFTAQTEEIGRIDNGFSKYVNNLEIIKIEAVHDDFMKGGALEKIIARINKDE</sequence>
<dbReference type="SUPFAM" id="SSF47336">
    <property type="entry name" value="ACP-like"/>
    <property type="match status" value="1"/>
</dbReference>
<feature type="domain" description="Carrier" evidence="3">
    <location>
        <begin position="952"/>
        <end position="1029"/>
    </location>
</feature>
<dbReference type="InterPro" id="IPR000873">
    <property type="entry name" value="AMP-dep_synth/lig_dom"/>
</dbReference>
<dbReference type="Gene3D" id="2.30.38.10">
    <property type="entry name" value="Luciferase, Domain 3"/>
    <property type="match status" value="1"/>
</dbReference>
<evidence type="ECO:0000259" key="3">
    <source>
        <dbReference type="PROSITE" id="PS50075"/>
    </source>
</evidence>
<dbReference type="NCBIfam" id="TIGR01733">
    <property type="entry name" value="AA-adenyl-dom"/>
    <property type="match status" value="1"/>
</dbReference>
<dbReference type="InterPro" id="IPR020845">
    <property type="entry name" value="AMP-binding_CS"/>
</dbReference>
<dbReference type="Pfam" id="PF00975">
    <property type="entry name" value="Thioesterase"/>
    <property type="match status" value="1"/>
</dbReference>
<dbReference type="Gene3D" id="3.30.559.10">
    <property type="entry name" value="Chloramphenicol acetyltransferase-like domain"/>
    <property type="match status" value="1"/>
</dbReference>
<keyword evidence="1" id="KW-0596">Phosphopantetheine</keyword>
<dbReference type="KEGG" id="emi:Emin_0995"/>
<dbReference type="GO" id="GO:0005737">
    <property type="term" value="C:cytoplasm"/>
    <property type="evidence" value="ECO:0007669"/>
    <property type="project" value="TreeGrafter"/>
</dbReference>
<dbReference type="InterPro" id="IPR001242">
    <property type="entry name" value="Condensation_dom"/>
</dbReference>
<dbReference type="RefSeq" id="WP_012415163.1">
    <property type="nucleotide sequence ID" value="NC_010644.1"/>
</dbReference>
<dbReference type="EMBL" id="CP001055">
    <property type="protein sequence ID" value="ACC98548.1"/>
    <property type="molecule type" value="Genomic_DNA"/>
</dbReference>
<dbReference type="Gene3D" id="3.30.300.30">
    <property type="match status" value="1"/>
</dbReference>
<accession>B2KDF2</accession>
<dbReference type="OrthoDB" id="9770470at2"/>
<evidence type="ECO:0000256" key="1">
    <source>
        <dbReference type="ARBA" id="ARBA00022450"/>
    </source>
</evidence>
<evidence type="ECO:0000313" key="5">
    <source>
        <dbReference type="Proteomes" id="UP000001029"/>
    </source>
</evidence>
<dbReference type="InterPro" id="IPR020806">
    <property type="entry name" value="PKS_PP-bd"/>
</dbReference>
<dbReference type="InterPro" id="IPR036736">
    <property type="entry name" value="ACP-like_sf"/>
</dbReference>
<dbReference type="PANTHER" id="PTHR45527:SF1">
    <property type="entry name" value="FATTY ACID SYNTHASE"/>
    <property type="match status" value="1"/>
</dbReference>
<dbReference type="InterPro" id="IPR010071">
    <property type="entry name" value="AA_adenyl_dom"/>
</dbReference>
<dbReference type="PROSITE" id="PS00455">
    <property type="entry name" value="AMP_BINDING"/>
    <property type="match status" value="1"/>
</dbReference>
<dbReference type="GO" id="GO:0003824">
    <property type="term" value="F:catalytic activity"/>
    <property type="evidence" value="ECO:0007669"/>
    <property type="project" value="InterPro"/>
</dbReference>
<dbReference type="Gene3D" id="3.40.50.1820">
    <property type="entry name" value="alpha/beta hydrolase"/>
    <property type="match status" value="1"/>
</dbReference>
<protein>
    <submittedName>
        <fullName evidence="4">Non-ribosomal peptide synthetase</fullName>
    </submittedName>
</protein>
<dbReference type="SUPFAM" id="SSF52777">
    <property type="entry name" value="CoA-dependent acyltransferases"/>
    <property type="match status" value="2"/>
</dbReference>
<dbReference type="PANTHER" id="PTHR45527">
    <property type="entry name" value="NONRIBOSOMAL PEPTIDE SYNTHETASE"/>
    <property type="match status" value="1"/>
</dbReference>
<dbReference type="InterPro" id="IPR029058">
    <property type="entry name" value="AB_hydrolase_fold"/>
</dbReference>
<dbReference type="InterPro" id="IPR009081">
    <property type="entry name" value="PP-bd_ACP"/>
</dbReference>
<proteinExistence type="predicted"/>
<dbReference type="Pfam" id="PF00550">
    <property type="entry name" value="PP-binding"/>
    <property type="match status" value="1"/>
</dbReference>
<dbReference type="Gene3D" id="3.40.50.980">
    <property type="match status" value="2"/>
</dbReference>
<dbReference type="Gene3D" id="3.30.559.30">
    <property type="entry name" value="Nonribosomal peptide synthetase, condensation domain"/>
    <property type="match status" value="1"/>
</dbReference>
<dbReference type="CDD" id="cd05930">
    <property type="entry name" value="A_NRPS"/>
    <property type="match status" value="1"/>
</dbReference>
<dbReference type="GO" id="GO:0044550">
    <property type="term" value="P:secondary metabolite biosynthetic process"/>
    <property type="evidence" value="ECO:0007669"/>
    <property type="project" value="TreeGrafter"/>
</dbReference>
<dbReference type="GO" id="GO:0031177">
    <property type="term" value="F:phosphopantetheine binding"/>
    <property type="evidence" value="ECO:0007669"/>
    <property type="project" value="InterPro"/>
</dbReference>
<reference evidence="4 5" key="1">
    <citation type="journal article" date="2009" name="Appl. Environ. Microbiol.">
        <title>Genomic analysis of 'Elusimicrobium minutum,' the first cultivated representative of the phylum 'Elusimicrobia' (formerly termite group 1).</title>
        <authorList>
            <person name="Herlemann D.P.R."/>
            <person name="Geissinger O."/>
            <person name="Ikeda-Ohtsubo W."/>
            <person name="Kunin V."/>
            <person name="Sun H."/>
            <person name="Lapidus A."/>
            <person name="Hugenholtz P."/>
            <person name="Brune A."/>
        </authorList>
    </citation>
    <scope>NUCLEOTIDE SEQUENCE [LARGE SCALE GENOMIC DNA]</scope>
    <source>
        <strain evidence="4 5">Pei191</strain>
    </source>
</reference>
<dbReference type="InterPro" id="IPR045851">
    <property type="entry name" value="AMP-bd_C_sf"/>
</dbReference>
<dbReference type="Pfam" id="PF13193">
    <property type="entry name" value="AMP-binding_C"/>
    <property type="match status" value="1"/>
</dbReference>
<dbReference type="SUPFAM" id="SSF53474">
    <property type="entry name" value="alpha/beta-Hydrolases"/>
    <property type="match status" value="1"/>
</dbReference>
<name>B2KDF2_ELUMP</name>
<dbReference type="InterPro" id="IPR001031">
    <property type="entry name" value="Thioesterase"/>
</dbReference>
<dbReference type="Pfam" id="PF00501">
    <property type="entry name" value="AMP-binding"/>
    <property type="match status" value="1"/>
</dbReference>
<dbReference type="InterPro" id="IPR023213">
    <property type="entry name" value="CAT-like_dom_sf"/>
</dbReference>
<dbReference type="InterPro" id="IPR025110">
    <property type="entry name" value="AMP-bd_C"/>
</dbReference>
<evidence type="ECO:0000256" key="2">
    <source>
        <dbReference type="ARBA" id="ARBA00022553"/>
    </source>
</evidence>
<organism evidence="4 5">
    <name type="scientific">Elusimicrobium minutum (strain Pei191)</name>
    <dbReference type="NCBI Taxonomy" id="445932"/>
    <lineage>
        <taxon>Bacteria</taxon>
        <taxon>Pseudomonadati</taxon>
        <taxon>Elusimicrobiota</taxon>
        <taxon>Elusimicrobia</taxon>
        <taxon>Elusimicrobiales</taxon>
        <taxon>Elusimicrobiaceae</taxon>
        <taxon>Elusimicrobium</taxon>
    </lineage>
</organism>
<gene>
    <name evidence="4" type="ordered locus">Emin_0995</name>
</gene>
<dbReference type="Pfam" id="PF00668">
    <property type="entry name" value="Condensation"/>
    <property type="match status" value="1"/>
</dbReference>
<dbReference type="SMART" id="SM00823">
    <property type="entry name" value="PKS_PP"/>
    <property type="match status" value="1"/>
</dbReference>
<dbReference type="Proteomes" id="UP000001029">
    <property type="component" value="Chromosome"/>
</dbReference>
<keyword evidence="2" id="KW-0597">Phosphoprotein</keyword>
<keyword evidence="5" id="KW-1185">Reference proteome</keyword>
<evidence type="ECO:0000313" key="4">
    <source>
        <dbReference type="EMBL" id="ACC98548.1"/>
    </source>
</evidence>
<dbReference type="Gene3D" id="1.10.1200.10">
    <property type="entry name" value="ACP-like"/>
    <property type="match status" value="1"/>
</dbReference>
<dbReference type="HOGENOM" id="CLU_000022_2_13_0"/>
<dbReference type="SUPFAM" id="SSF56801">
    <property type="entry name" value="Acetyl-CoA synthetase-like"/>
    <property type="match status" value="1"/>
</dbReference>
<dbReference type="GO" id="GO:0043041">
    <property type="term" value="P:amino acid activation for nonribosomal peptide biosynthetic process"/>
    <property type="evidence" value="ECO:0007669"/>
    <property type="project" value="TreeGrafter"/>
</dbReference>
<dbReference type="PROSITE" id="PS50075">
    <property type="entry name" value="CARRIER"/>
    <property type="match status" value="1"/>
</dbReference>
<dbReference type="STRING" id="445932.Emin_0995"/>